<dbReference type="Proteomes" id="UP000015106">
    <property type="component" value="Chromosome 6"/>
</dbReference>
<reference evidence="1" key="2">
    <citation type="submission" date="2018-03" db="EMBL/GenBank/DDBJ databases">
        <title>The Triticum urartu genome reveals the dynamic nature of wheat genome evolution.</title>
        <authorList>
            <person name="Ling H."/>
            <person name="Ma B."/>
            <person name="Shi X."/>
            <person name="Liu H."/>
            <person name="Dong L."/>
            <person name="Sun H."/>
            <person name="Cao Y."/>
            <person name="Gao Q."/>
            <person name="Zheng S."/>
            <person name="Li Y."/>
            <person name="Yu Y."/>
            <person name="Du H."/>
            <person name="Qi M."/>
            <person name="Li Y."/>
            <person name="Yu H."/>
            <person name="Cui Y."/>
            <person name="Wang N."/>
            <person name="Chen C."/>
            <person name="Wu H."/>
            <person name="Zhao Y."/>
            <person name="Zhang J."/>
            <person name="Li Y."/>
            <person name="Zhou W."/>
            <person name="Zhang B."/>
            <person name="Hu W."/>
            <person name="Eijk M."/>
            <person name="Tang J."/>
            <person name="Witsenboer H."/>
            <person name="Zhao S."/>
            <person name="Li Z."/>
            <person name="Zhang A."/>
            <person name="Wang D."/>
            <person name="Liang C."/>
        </authorList>
    </citation>
    <scope>NUCLEOTIDE SEQUENCE [LARGE SCALE GENOMIC DNA]</scope>
    <source>
        <strain evidence="1">cv. G1812</strain>
    </source>
</reference>
<dbReference type="EnsemblPlants" id="TuG1812G0600000408.01.T01">
    <property type="protein sequence ID" value="TuG1812G0600000408.01.T01.cds292332"/>
    <property type="gene ID" value="TuG1812G0600000408.01"/>
</dbReference>
<evidence type="ECO:0000313" key="1">
    <source>
        <dbReference type="EnsemblPlants" id="TuG1812G0600000408.01.T01.cds292332"/>
    </source>
</evidence>
<reference evidence="2" key="1">
    <citation type="journal article" date="2013" name="Nature">
        <title>Draft genome of the wheat A-genome progenitor Triticum urartu.</title>
        <authorList>
            <person name="Ling H.Q."/>
            <person name="Zhao S."/>
            <person name="Liu D."/>
            <person name="Wang J."/>
            <person name="Sun H."/>
            <person name="Zhang C."/>
            <person name="Fan H."/>
            <person name="Li D."/>
            <person name="Dong L."/>
            <person name="Tao Y."/>
            <person name="Gao C."/>
            <person name="Wu H."/>
            <person name="Li Y."/>
            <person name="Cui Y."/>
            <person name="Guo X."/>
            <person name="Zheng S."/>
            <person name="Wang B."/>
            <person name="Yu K."/>
            <person name="Liang Q."/>
            <person name="Yang W."/>
            <person name="Lou X."/>
            <person name="Chen J."/>
            <person name="Feng M."/>
            <person name="Jian J."/>
            <person name="Zhang X."/>
            <person name="Luo G."/>
            <person name="Jiang Y."/>
            <person name="Liu J."/>
            <person name="Wang Z."/>
            <person name="Sha Y."/>
            <person name="Zhang B."/>
            <person name="Wu H."/>
            <person name="Tang D."/>
            <person name="Shen Q."/>
            <person name="Xue P."/>
            <person name="Zou S."/>
            <person name="Wang X."/>
            <person name="Liu X."/>
            <person name="Wang F."/>
            <person name="Yang Y."/>
            <person name="An X."/>
            <person name="Dong Z."/>
            <person name="Zhang K."/>
            <person name="Zhang X."/>
            <person name="Luo M.C."/>
            <person name="Dvorak J."/>
            <person name="Tong Y."/>
            <person name="Wang J."/>
            <person name="Yang H."/>
            <person name="Li Z."/>
            <person name="Wang D."/>
            <person name="Zhang A."/>
            <person name="Wang J."/>
        </authorList>
    </citation>
    <scope>NUCLEOTIDE SEQUENCE</scope>
    <source>
        <strain evidence="2">cv. G1812</strain>
    </source>
</reference>
<organism evidence="1 2">
    <name type="scientific">Triticum urartu</name>
    <name type="common">Red wild einkorn</name>
    <name type="synonym">Crithodium urartu</name>
    <dbReference type="NCBI Taxonomy" id="4572"/>
    <lineage>
        <taxon>Eukaryota</taxon>
        <taxon>Viridiplantae</taxon>
        <taxon>Streptophyta</taxon>
        <taxon>Embryophyta</taxon>
        <taxon>Tracheophyta</taxon>
        <taxon>Spermatophyta</taxon>
        <taxon>Magnoliopsida</taxon>
        <taxon>Liliopsida</taxon>
        <taxon>Poales</taxon>
        <taxon>Poaceae</taxon>
        <taxon>BOP clade</taxon>
        <taxon>Pooideae</taxon>
        <taxon>Triticodae</taxon>
        <taxon>Triticeae</taxon>
        <taxon>Triticinae</taxon>
        <taxon>Triticum</taxon>
    </lineage>
</organism>
<evidence type="ECO:0000313" key="2">
    <source>
        <dbReference type="Proteomes" id="UP000015106"/>
    </source>
</evidence>
<proteinExistence type="predicted"/>
<dbReference type="Gramene" id="TuG1812G0600000408.01.T01">
    <property type="protein sequence ID" value="TuG1812G0600000408.01.T01.cds292332"/>
    <property type="gene ID" value="TuG1812G0600000408.01"/>
</dbReference>
<accession>A0A8R7UMW5</accession>
<keyword evidence="2" id="KW-1185">Reference proteome</keyword>
<reference evidence="1" key="3">
    <citation type="submission" date="2022-06" db="UniProtKB">
        <authorList>
            <consortium name="EnsemblPlants"/>
        </authorList>
    </citation>
    <scope>IDENTIFICATION</scope>
</reference>
<name>A0A8R7UMW5_TRIUA</name>
<protein>
    <submittedName>
        <fullName evidence="1">Uncharacterized protein</fullName>
    </submittedName>
</protein>
<sequence>MFSRHLMLAAGQLGCMPMASLSTDCASLALDSSAPYPPMRTETSLRPDKCSTPPKAAPCCSHPRALNATSSLWSLGIAPAANVRYDVQRQVTSKCLRARNPVPQMVTLSLGVPKMYTFRWMRECNCAMIPTSSSNTSLTPSARS</sequence>
<dbReference type="AlphaFoldDB" id="A0A8R7UMW5"/>